<dbReference type="AlphaFoldDB" id="Q8GRB6"/>
<accession>Q8GRB6</accession>
<protein>
    <submittedName>
        <fullName evidence="1">Uncharacterized protein</fullName>
    </submittedName>
</protein>
<name>Q8GRB6_FLAPS</name>
<geneLocation type="plasmid" evidence="1">
    <name>pFPC840</name>
</geneLocation>
<keyword evidence="1" id="KW-0614">Plasmid</keyword>
<evidence type="ECO:0000313" key="1">
    <source>
        <dbReference type="EMBL" id="BAC22687.1"/>
    </source>
</evidence>
<proteinExistence type="predicted"/>
<organism evidence="1">
    <name type="scientific">Flavobacterium psychrophilum</name>
    <dbReference type="NCBI Taxonomy" id="96345"/>
    <lineage>
        <taxon>Bacteria</taxon>
        <taxon>Pseudomonadati</taxon>
        <taxon>Bacteroidota</taxon>
        <taxon>Flavobacteriia</taxon>
        <taxon>Flavobacteriales</taxon>
        <taxon>Flavobacteriaceae</taxon>
        <taxon>Flavobacterium</taxon>
    </lineage>
</organism>
<dbReference type="EMBL" id="AB081469">
    <property type="protein sequence ID" value="BAC22687.1"/>
    <property type="molecule type" value="Genomic_DNA"/>
</dbReference>
<sequence>MPISRQNQNGYSILVNSINDTMFSVYSP</sequence>
<reference evidence="1" key="1">
    <citation type="submission" date="2002-03" db="EMBL/GenBank/DDBJ databases">
        <title>Cloning and Sequencing of Flavobacterium psychrophilum plasmid.</title>
        <authorList>
            <person name="Izumi S."/>
        </authorList>
    </citation>
    <scope>NUCLEOTIDE SEQUENCE</scope>
    <source>
        <strain evidence="1">FPC840</strain>
        <plasmid evidence="1">pFPC840</plasmid>
    </source>
</reference>